<dbReference type="Pfam" id="PF11753">
    <property type="entry name" value="DUF3310"/>
    <property type="match status" value="1"/>
</dbReference>
<reference evidence="1 2" key="1">
    <citation type="submission" date="2015-08" db="EMBL/GenBank/DDBJ databases">
        <authorList>
            <person name="Davis N."/>
            <person name="Domingos A."/>
            <person name="Holland C."/>
            <person name="Houk L.J."/>
            <person name="Hueter N."/>
            <person name="Molina L."/>
            <person name="Sontag M."/>
            <person name="Saintfleur O."/>
            <person name="Swinford C."/>
            <person name="Villalobos-Ayala K."/>
            <person name="Carroll M."/>
            <person name="Cottrell-Yongye A."/>
            <person name="D'Elia T."/>
            <person name="Delesalle V.A."/>
            <person name="Bradley K.W."/>
            <person name="Asai D.J."/>
            <person name="Bowman C.A."/>
            <person name="Russell D.A."/>
            <person name="Pope W.H."/>
            <person name="Jacobs-Sera D."/>
            <person name="Hendrix R.W."/>
            <person name="Hatfull G.F."/>
        </authorList>
    </citation>
    <scope>NUCLEOTIDE SEQUENCE [LARGE SCALE GENOMIC DNA]</scope>
</reference>
<proteinExistence type="predicted"/>
<dbReference type="EMBL" id="KT372003">
    <property type="protein sequence ID" value="ALA06609.1"/>
    <property type="molecule type" value="Genomic_DNA"/>
</dbReference>
<evidence type="ECO:0000313" key="2">
    <source>
        <dbReference type="Proteomes" id="UP000223849"/>
    </source>
</evidence>
<sequence length="113" mass="12698">MTTKDAINPSHYKDGWSNGAEVIDITENLNFNRGNAVKYIARAGAKDPDKTIEDLEKAQWYLQRELKRLKREADKPKGQIVDTTILIGGGPVAGQLMNEDYYRSLAKMPRGFA</sequence>
<name>A0A0K2CMF2_9CAUD</name>
<dbReference type="InterPro" id="IPR021739">
    <property type="entry name" value="SaV-like"/>
</dbReference>
<protein>
    <recommendedName>
        <fullName evidence="3">DUF3310 domain-containing protein</fullName>
    </recommendedName>
</protein>
<evidence type="ECO:0000313" key="1">
    <source>
        <dbReference type="EMBL" id="ALA06609.1"/>
    </source>
</evidence>
<dbReference type="Proteomes" id="UP000223849">
    <property type="component" value="Segment"/>
</dbReference>
<organism evidence="1 2">
    <name type="scientific">Mycobacterium phage Lumos</name>
    <dbReference type="NCBI Taxonomy" id="1701852"/>
    <lineage>
        <taxon>Viruses</taxon>
        <taxon>Duplodnaviria</taxon>
        <taxon>Heunggongvirae</taxon>
        <taxon>Uroviricota</taxon>
        <taxon>Caudoviricetes</taxon>
        <taxon>Vilmaviridae</taxon>
        <taxon>Lclasvirinae</taxon>
        <taxon>Lumosvirus</taxon>
        <taxon>Lumosvirus lumos</taxon>
    </lineage>
</organism>
<keyword evidence="2" id="KW-1185">Reference proteome</keyword>
<gene>
    <name evidence="1" type="ORF">SEA_LUMOS_94</name>
</gene>
<evidence type="ECO:0008006" key="3">
    <source>
        <dbReference type="Google" id="ProtNLM"/>
    </source>
</evidence>
<accession>A0A0K2CMF2</accession>